<proteinExistence type="predicted"/>
<comment type="caution">
    <text evidence="2">The sequence shown here is derived from an EMBL/GenBank/DDBJ whole genome shotgun (WGS) entry which is preliminary data.</text>
</comment>
<evidence type="ECO:0000313" key="3">
    <source>
        <dbReference type="Proteomes" id="UP000600918"/>
    </source>
</evidence>
<feature type="region of interest" description="Disordered" evidence="1">
    <location>
        <begin position="40"/>
        <end position="66"/>
    </location>
</feature>
<dbReference type="AlphaFoldDB" id="A0A834PC01"/>
<sequence>MNKARSRVLIGFQGRKIVEEEGIKQGCVAGRSCAGNNTAVKAQGPPAWRSSRGVEESAESGCSEGG</sequence>
<keyword evidence="3" id="KW-1185">Reference proteome</keyword>
<dbReference type="Proteomes" id="UP000600918">
    <property type="component" value="Unassembled WGS sequence"/>
</dbReference>
<dbReference type="EMBL" id="JACSDY010000002">
    <property type="protein sequence ID" value="KAF7435168.1"/>
    <property type="molecule type" value="Genomic_DNA"/>
</dbReference>
<protein>
    <submittedName>
        <fullName evidence="2">Uncharacterized protein</fullName>
    </submittedName>
</protein>
<reference evidence="2" key="1">
    <citation type="journal article" date="2020" name="G3 (Bethesda)">
        <title>High-Quality Assemblies for Three Invasive Social Wasps from the &lt;i&gt;Vespula&lt;/i&gt; Genus.</title>
        <authorList>
            <person name="Harrop T.W.R."/>
            <person name="Guhlin J."/>
            <person name="McLaughlin G.M."/>
            <person name="Permina E."/>
            <person name="Stockwell P."/>
            <person name="Gilligan J."/>
            <person name="Le Lec M.F."/>
            <person name="Gruber M.A.M."/>
            <person name="Quinn O."/>
            <person name="Lovegrove M."/>
            <person name="Duncan E.J."/>
            <person name="Remnant E.J."/>
            <person name="Van Eeckhoven J."/>
            <person name="Graham B."/>
            <person name="Knapp R.A."/>
            <person name="Langford K.W."/>
            <person name="Kronenberg Z."/>
            <person name="Press M.O."/>
            <person name="Eacker S.M."/>
            <person name="Wilson-Rankin E.E."/>
            <person name="Purcell J."/>
            <person name="Lester P.J."/>
            <person name="Dearden P.K."/>
        </authorList>
    </citation>
    <scope>NUCLEOTIDE SEQUENCE</scope>
    <source>
        <strain evidence="2">Volc-1</strain>
    </source>
</reference>
<accession>A0A834PC01</accession>
<evidence type="ECO:0000313" key="2">
    <source>
        <dbReference type="EMBL" id="KAF7435168.1"/>
    </source>
</evidence>
<name>A0A834PC01_VESPE</name>
<gene>
    <name evidence="2" type="ORF">H0235_003359</name>
</gene>
<organism evidence="2 3">
    <name type="scientific">Vespula pensylvanica</name>
    <name type="common">Western yellow jacket</name>
    <name type="synonym">Wasp</name>
    <dbReference type="NCBI Taxonomy" id="30213"/>
    <lineage>
        <taxon>Eukaryota</taxon>
        <taxon>Metazoa</taxon>
        <taxon>Ecdysozoa</taxon>
        <taxon>Arthropoda</taxon>
        <taxon>Hexapoda</taxon>
        <taxon>Insecta</taxon>
        <taxon>Pterygota</taxon>
        <taxon>Neoptera</taxon>
        <taxon>Endopterygota</taxon>
        <taxon>Hymenoptera</taxon>
        <taxon>Apocrita</taxon>
        <taxon>Aculeata</taxon>
        <taxon>Vespoidea</taxon>
        <taxon>Vespidae</taxon>
        <taxon>Vespinae</taxon>
        <taxon>Vespula</taxon>
    </lineage>
</organism>
<evidence type="ECO:0000256" key="1">
    <source>
        <dbReference type="SAM" id="MobiDB-lite"/>
    </source>
</evidence>